<reference evidence="3 4" key="1">
    <citation type="journal article" date="2013" name="PLoS ONE">
        <title>Poles Apart: Arctic and Antarctic Octadecabacter strains Share High Genome Plasticity and a New Type of Xanthorhodopsin.</title>
        <authorList>
            <person name="Vollmers J."/>
            <person name="Voget S."/>
            <person name="Dietrich S."/>
            <person name="Gollnow K."/>
            <person name="Smits M."/>
            <person name="Meyer K."/>
            <person name="Brinkhoff T."/>
            <person name="Simon M."/>
            <person name="Daniel R."/>
        </authorList>
    </citation>
    <scope>NUCLEOTIDE SEQUENCE [LARGE SCALE GENOMIC DNA]</scope>
    <source>
        <strain evidence="3 4">307</strain>
    </source>
</reference>
<keyword evidence="4" id="KW-1185">Reference proteome</keyword>
<dbReference type="KEGG" id="oat:OAN307_c15760"/>
<gene>
    <name evidence="3" type="ORF">OAN307_c15760</name>
</gene>
<sequence>MKRVAIFSVVFAVGVALVSSASADIYGDCEDALTRGDDAAVQEMASEMRTFSHVPMRSRTAANNCVSEAMGREMVFQLRLGQFITLEEYEEIRSLAAAAQAAREAEEVAAQAAREAEEVALEEIEEATAKAVNARICELQEVLDETNQTLQQAEAARQDRRVNTLAATIQECSAWFNSDPRSALTNDICNSIFVSGGLPNSEVSGPSTSEILLAELINENAIMELEVLIETGMLLETLQQRAKELGVSEDGDPYDCNA</sequence>
<organism evidence="3 4">
    <name type="scientific">Octadecabacter antarcticus 307</name>
    <dbReference type="NCBI Taxonomy" id="391626"/>
    <lineage>
        <taxon>Bacteria</taxon>
        <taxon>Pseudomonadati</taxon>
        <taxon>Pseudomonadota</taxon>
        <taxon>Alphaproteobacteria</taxon>
        <taxon>Rhodobacterales</taxon>
        <taxon>Roseobacteraceae</taxon>
        <taxon>Octadecabacter</taxon>
    </lineage>
</organism>
<dbReference type="RefSeq" id="WP_015499284.1">
    <property type="nucleotide sequence ID" value="NC_020911.1"/>
</dbReference>
<name>M9R3M5_9RHOB</name>
<dbReference type="HOGENOM" id="CLU_1077042_0_0_5"/>
<evidence type="ECO:0000256" key="1">
    <source>
        <dbReference type="SAM" id="Coils"/>
    </source>
</evidence>
<protein>
    <recommendedName>
        <fullName evidence="5">Secreted protein</fullName>
    </recommendedName>
</protein>
<proteinExistence type="predicted"/>
<accession>M9R3M5</accession>
<dbReference type="EMBL" id="CP003740">
    <property type="protein sequence ID" value="AGI67249.1"/>
    <property type="molecule type" value="Genomic_DNA"/>
</dbReference>
<evidence type="ECO:0000313" key="3">
    <source>
        <dbReference type="EMBL" id="AGI67249.1"/>
    </source>
</evidence>
<feature type="signal peptide" evidence="2">
    <location>
        <begin position="1"/>
        <end position="23"/>
    </location>
</feature>
<evidence type="ECO:0000256" key="2">
    <source>
        <dbReference type="SAM" id="SignalP"/>
    </source>
</evidence>
<evidence type="ECO:0008006" key="5">
    <source>
        <dbReference type="Google" id="ProtNLM"/>
    </source>
</evidence>
<evidence type="ECO:0000313" key="4">
    <source>
        <dbReference type="Proteomes" id="UP000005307"/>
    </source>
</evidence>
<feature type="chain" id="PRO_5004102472" description="Secreted protein" evidence="2">
    <location>
        <begin position="24"/>
        <end position="258"/>
    </location>
</feature>
<keyword evidence="1" id="KW-0175">Coiled coil</keyword>
<dbReference type="AlphaFoldDB" id="M9R3M5"/>
<dbReference type="Proteomes" id="UP000005307">
    <property type="component" value="Chromosome"/>
</dbReference>
<dbReference type="OrthoDB" id="9945016at2"/>
<feature type="coiled-coil region" evidence="1">
    <location>
        <begin position="95"/>
        <end position="163"/>
    </location>
</feature>
<keyword evidence="2" id="KW-0732">Signal</keyword>